<dbReference type="PANTHER" id="PTHR22930">
    <property type="match status" value="1"/>
</dbReference>
<evidence type="ECO:0000256" key="11">
    <source>
        <dbReference type="ARBA" id="ARBA00030126"/>
    </source>
</evidence>
<proteinExistence type="inferred from homology"/>
<accession>A0A6J8BY25</accession>
<dbReference type="EMBL" id="CACVKT020004298">
    <property type="protein sequence ID" value="CAC5388958.1"/>
    <property type="molecule type" value="Genomic_DNA"/>
</dbReference>
<keyword evidence="9 14" id="KW-0378">Hydrolase</keyword>
<dbReference type="OrthoDB" id="6146606at2759"/>
<comment type="function">
    <text evidence="12">Transposase-derived protein that may have nuclease activity. Does not have transposase activity.</text>
</comment>
<keyword evidence="6" id="KW-0963">Cytoplasm</keyword>
<evidence type="ECO:0000313" key="14">
    <source>
        <dbReference type="EMBL" id="CAC5388958.1"/>
    </source>
</evidence>
<evidence type="ECO:0000256" key="1">
    <source>
        <dbReference type="ARBA" id="ARBA00001968"/>
    </source>
</evidence>
<organism evidence="14 15">
    <name type="scientific">Mytilus coruscus</name>
    <name type="common">Sea mussel</name>
    <dbReference type="NCBI Taxonomy" id="42192"/>
    <lineage>
        <taxon>Eukaryota</taxon>
        <taxon>Metazoa</taxon>
        <taxon>Spiralia</taxon>
        <taxon>Lophotrochozoa</taxon>
        <taxon>Mollusca</taxon>
        <taxon>Bivalvia</taxon>
        <taxon>Autobranchia</taxon>
        <taxon>Pteriomorphia</taxon>
        <taxon>Mytilida</taxon>
        <taxon>Mytiloidea</taxon>
        <taxon>Mytilidae</taxon>
        <taxon>Mytilinae</taxon>
        <taxon>Mytilus</taxon>
    </lineage>
</organism>
<dbReference type="GO" id="GO:0005634">
    <property type="term" value="C:nucleus"/>
    <property type="evidence" value="ECO:0007669"/>
    <property type="project" value="UniProtKB-SubCell"/>
</dbReference>
<feature type="domain" description="DDE Tnp4" evidence="13">
    <location>
        <begin position="108"/>
        <end position="212"/>
    </location>
</feature>
<dbReference type="PANTHER" id="PTHR22930:SF85">
    <property type="entry name" value="GH03217P-RELATED"/>
    <property type="match status" value="1"/>
</dbReference>
<reference evidence="14 15" key="1">
    <citation type="submission" date="2020-06" db="EMBL/GenBank/DDBJ databases">
        <authorList>
            <person name="Li R."/>
            <person name="Bekaert M."/>
        </authorList>
    </citation>
    <scope>NUCLEOTIDE SEQUENCE [LARGE SCALE GENOMIC DNA]</scope>
    <source>
        <strain evidence="15">wild</strain>
    </source>
</reference>
<gene>
    <name evidence="14" type="ORF">MCOR_24184</name>
</gene>
<dbReference type="InterPro" id="IPR045249">
    <property type="entry name" value="HARBI1-like"/>
</dbReference>
<keyword evidence="7" id="KW-0540">Nuclease</keyword>
<evidence type="ECO:0000256" key="10">
    <source>
        <dbReference type="ARBA" id="ARBA00023242"/>
    </source>
</evidence>
<dbReference type="InterPro" id="IPR027806">
    <property type="entry name" value="HARBI1_dom"/>
</dbReference>
<evidence type="ECO:0000256" key="12">
    <source>
        <dbReference type="ARBA" id="ARBA00045850"/>
    </source>
</evidence>
<keyword evidence="8" id="KW-0479">Metal-binding</keyword>
<comment type="subcellular location">
    <subcellularLocation>
        <location evidence="3">Cytoplasm</location>
    </subcellularLocation>
    <subcellularLocation>
        <location evidence="2">Nucleus</location>
    </subcellularLocation>
</comment>
<dbReference type="GO" id="GO:0046872">
    <property type="term" value="F:metal ion binding"/>
    <property type="evidence" value="ECO:0007669"/>
    <property type="project" value="UniProtKB-KW"/>
</dbReference>
<evidence type="ECO:0000256" key="8">
    <source>
        <dbReference type="ARBA" id="ARBA00022723"/>
    </source>
</evidence>
<name>A0A6J8BY25_MYTCO</name>
<keyword evidence="10" id="KW-0539">Nucleus</keyword>
<evidence type="ECO:0000256" key="2">
    <source>
        <dbReference type="ARBA" id="ARBA00004123"/>
    </source>
</evidence>
<dbReference type="PRINTS" id="PR02086">
    <property type="entry name" value="PUTNUCHARBI1"/>
</dbReference>
<dbReference type="Pfam" id="PF13359">
    <property type="entry name" value="DDE_Tnp_4"/>
    <property type="match status" value="1"/>
</dbReference>
<keyword evidence="15" id="KW-1185">Reference proteome</keyword>
<evidence type="ECO:0000256" key="3">
    <source>
        <dbReference type="ARBA" id="ARBA00004496"/>
    </source>
</evidence>
<comment type="similarity">
    <text evidence="4">Belongs to the HARBI1 family.</text>
</comment>
<evidence type="ECO:0000256" key="9">
    <source>
        <dbReference type="ARBA" id="ARBA00022801"/>
    </source>
</evidence>
<evidence type="ECO:0000256" key="4">
    <source>
        <dbReference type="ARBA" id="ARBA00006958"/>
    </source>
</evidence>
<dbReference type="InterPro" id="IPR026103">
    <property type="entry name" value="HARBI1_animal"/>
</dbReference>
<evidence type="ECO:0000313" key="15">
    <source>
        <dbReference type="Proteomes" id="UP000507470"/>
    </source>
</evidence>
<sequence length="228" mass="25628">MNRQCIMEVIDLIRDDISHEKMRSFAISPEQQTFAALRFYANGSFQQVTGDIMGISQSSVSRIVQQVSTAISRQAGRFITFPVTAPQQQSVKEGFKERFGFPNVLGCVNGTLIQIKAPSVREDVYVCRKGYHALNIQGICDSRKAFLNLVVRWPGSTHDAFIWSECGINNYLNQNPNAGYLLGDQAYPLKQFLLTPKRNPLNDADHAFKRWLLAWGPCLPAETVLIDS</sequence>
<evidence type="ECO:0000256" key="5">
    <source>
        <dbReference type="ARBA" id="ARBA00015519"/>
    </source>
</evidence>
<comment type="cofactor">
    <cofactor evidence="1">
        <name>a divalent metal cation</name>
        <dbReference type="ChEBI" id="CHEBI:60240"/>
    </cofactor>
</comment>
<evidence type="ECO:0000256" key="7">
    <source>
        <dbReference type="ARBA" id="ARBA00022722"/>
    </source>
</evidence>
<dbReference type="GO" id="GO:0016787">
    <property type="term" value="F:hydrolase activity"/>
    <property type="evidence" value="ECO:0007669"/>
    <property type="project" value="UniProtKB-KW"/>
</dbReference>
<evidence type="ECO:0000259" key="13">
    <source>
        <dbReference type="Pfam" id="PF13359"/>
    </source>
</evidence>
<dbReference type="AlphaFoldDB" id="A0A6J8BY25"/>
<dbReference type="GO" id="GO:0004518">
    <property type="term" value="F:nuclease activity"/>
    <property type="evidence" value="ECO:0007669"/>
    <property type="project" value="UniProtKB-KW"/>
</dbReference>
<evidence type="ECO:0000256" key="6">
    <source>
        <dbReference type="ARBA" id="ARBA00022490"/>
    </source>
</evidence>
<dbReference type="Proteomes" id="UP000507470">
    <property type="component" value="Unassembled WGS sequence"/>
</dbReference>
<protein>
    <recommendedName>
        <fullName evidence="5">Putative nuclease HARBI1</fullName>
    </recommendedName>
    <alternativeName>
        <fullName evidence="11">Harbinger transposase-derived nuclease</fullName>
    </alternativeName>
</protein>
<dbReference type="GO" id="GO:0005737">
    <property type="term" value="C:cytoplasm"/>
    <property type="evidence" value="ECO:0007669"/>
    <property type="project" value="UniProtKB-SubCell"/>
</dbReference>